<feature type="region of interest" description="Disordered" evidence="1">
    <location>
        <begin position="65"/>
        <end position="89"/>
    </location>
</feature>
<name>A0A8J5VBQ6_ZIZPA</name>
<dbReference type="AlphaFoldDB" id="A0A8J5VBQ6"/>
<dbReference type="EMBL" id="JAAALK010000287">
    <property type="protein sequence ID" value="KAG8059685.1"/>
    <property type="molecule type" value="Genomic_DNA"/>
</dbReference>
<evidence type="ECO:0000256" key="1">
    <source>
        <dbReference type="SAM" id="MobiDB-lite"/>
    </source>
</evidence>
<protein>
    <submittedName>
        <fullName evidence="2">Uncharacterized protein</fullName>
    </submittedName>
</protein>
<reference evidence="2" key="1">
    <citation type="journal article" date="2021" name="bioRxiv">
        <title>Whole Genome Assembly and Annotation of Northern Wild Rice, Zizania palustris L., Supports a Whole Genome Duplication in the Zizania Genus.</title>
        <authorList>
            <person name="Haas M."/>
            <person name="Kono T."/>
            <person name="Macchietto M."/>
            <person name="Millas R."/>
            <person name="McGilp L."/>
            <person name="Shao M."/>
            <person name="Duquette J."/>
            <person name="Hirsch C.N."/>
            <person name="Kimball J."/>
        </authorList>
    </citation>
    <scope>NUCLEOTIDE SEQUENCE</scope>
    <source>
        <tissue evidence="2">Fresh leaf tissue</tissue>
    </source>
</reference>
<comment type="caution">
    <text evidence="2">The sequence shown here is derived from an EMBL/GenBank/DDBJ whole genome shotgun (WGS) entry which is preliminary data.</text>
</comment>
<feature type="compositionally biased region" description="Basic and acidic residues" evidence="1">
    <location>
        <begin position="77"/>
        <end position="89"/>
    </location>
</feature>
<organism evidence="2 3">
    <name type="scientific">Zizania palustris</name>
    <name type="common">Northern wild rice</name>
    <dbReference type="NCBI Taxonomy" id="103762"/>
    <lineage>
        <taxon>Eukaryota</taxon>
        <taxon>Viridiplantae</taxon>
        <taxon>Streptophyta</taxon>
        <taxon>Embryophyta</taxon>
        <taxon>Tracheophyta</taxon>
        <taxon>Spermatophyta</taxon>
        <taxon>Magnoliopsida</taxon>
        <taxon>Liliopsida</taxon>
        <taxon>Poales</taxon>
        <taxon>Poaceae</taxon>
        <taxon>BOP clade</taxon>
        <taxon>Oryzoideae</taxon>
        <taxon>Oryzeae</taxon>
        <taxon>Zizaniinae</taxon>
        <taxon>Zizania</taxon>
    </lineage>
</organism>
<evidence type="ECO:0000313" key="3">
    <source>
        <dbReference type="Proteomes" id="UP000729402"/>
    </source>
</evidence>
<dbReference type="Proteomes" id="UP000729402">
    <property type="component" value="Unassembled WGS sequence"/>
</dbReference>
<proteinExistence type="predicted"/>
<sequence length="89" mass="9394">MQPTELNTDPSPFAASTTTASDAMAAVLSTPNPRLIQNCGAAEERAVESVTAKASILRWTQPGRLSRRLGRNSVGEGARKGRGESRLGI</sequence>
<evidence type="ECO:0000313" key="2">
    <source>
        <dbReference type="EMBL" id="KAG8059685.1"/>
    </source>
</evidence>
<accession>A0A8J5VBQ6</accession>
<keyword evidence="3" id="KW-1185">Reference proteome</keyword>
<reference evidence="2" key="2">
    <citation type="submission" date="2021-02" db="EMBL/GenBank/DDBJ databases">
        <authorList>
            <person name="Kimball J.A."/>
            <person name="Haas M.W."/>
            <person name="Macchietto M."/>
            <person name="Kono T."/>
            <person name="Duquette J."/>
            <person name="Shao M."/>
        </authorList>
    </citation>
    <scope>NUCLEOTIDE SEQUENCE</scope>
    <source>
        <tissue evidence="2">Fresh leaf tissue</tissue>
    </source>
</reference>
<gene>
    <name evidence="2" type="ORF">GUJ93_ZPchr0002g24376</name>
</gene>